<feature type="region of interest" description="Disordered" evidence="5">
    <location>
        <begin position="255"/>
        <end position="433"/>
    </location>
</feature>
<dbReference type="GO" id="GO:0019902">
    <property type="term" value="F:phosphatase binding"/>
    <property type="evidence" value="ECO:0007669"/>
    <property type="project" value="InterPro"/>
</dbReference>
<dbReference type="GeneTree" id="ENSGT00530000064035"/>
<keyword evidence="3" id="KW-0597">Phosphoprotein</keyword>
<feature type="region of interest" description="Disordered" evidence="5">
    <location>
        <begin position="104"/>
        <end position="187"/>
    </location>
</feature>
<evidence type="ECO:0000259" key="7">
    <source>
        <dbReference type="Pfam" id="PF13916"/>
    </source>
</evidence>
<dbReference type="Ensembl" id="ENSPNYT00000021821.1">
    <property type="protein sequence ID" value="ENSPNYP00000021308.1"/>
    <property type="gene ID" value="ENSPNYG00000016093.1"/>
</dbReference>
<feature type="compositionally biased region" description="Basic and acidic residues" evidence="5">
    <location>
        <begin position="283"/>
        <end position="314"/>
    </location>
</feature>
<keyword evidence="2" id="KW-0963">Cytoplasm</keyword>
<feature type="compositionally biased region" description="Basic and acidic residues" evidence="5">
    <location>
        <begin position="110"/>
        <end position="187"/>
    </location>
</feature>
<feature type="domain" description="Phostensin/Taperin N-terminal" evidence="7">
    <location>
        <begin position="35"/>
        <end position="111"/>
    </location>
</feature>
<evidence type="ECO:0000256" key="5">
    <source>
        <dbReference type="SAM" id="MobiDB-lite"/>
    </source>
</evidence>
<dbReference type="STRING" id="303518.ENSPNYP00000021308"/>
<sequence length="540" mass="60138">MSVSSLPEWKQLLLEKKRREEEERERREKEEEEKFASMPAWKRGIIQRRKAKDGCLLQVDVISPSDGLSDTDSFVTVNLGNPKPVSQVSVETIVPVHENPFILTQSAWRKSRDGETGNEPEVKERDKLSPRSQDGELGRGRDIELKKERFRDLSEGREKDRSRDRSQGRERENSREGCEKEKSQLKDRIYNLETVGSRSGLYLRDRTVDISSSVHLVKVKPIISNSQQGDNKAFTGDDISGVQTIQQQIEQFQLKEQEAQNSSSNTSLKDRETKGQQRVLKQQRKDDFRTQQIKDDLKAHQIKDDVKTQEKDQETPDLNPKVSSHHACSPTPQAKQTITVTPSYLRTQSPDNSLKATDCAPTPASSPSSPSPAQSPSVSPSPTQTPVLFSIRSASGGQVKRGATITITPKRATGAATTPQQQTQTAPAVTEPGKKKYPTVEEIVVIGGYQNLEKSCLVKNRGTPKKVSGNCVVTLLLCFNMSPHDLGSAERLQDEEVQEEQGDGERGAVVVKNTRSTGTATGPRVIDVSHLPPRLRKHNV</sequence>
<dbReference type="PANTHER" id="PTHR21685:SF0">
    <property type="entry name" value="PHOSTENSIN"/>
    <property type="match status" value="1"/>
</dbReference>
<dbReference type="PANTHER" id="PTHR21685">
    <property type="entry name" value="TON-B BOX DOMAIN"/>
    <property type="match status" value="1"/>
</dbReference>
<feature type="compositionally biased region" description="Basic and acidic residues" evidence="5">
    <location>
        <begin position="17"/>
        <end position="35"/>
    </location>
</feature>
<feature type="compositionally biased region" description="Low complexity" evidence="5">
    <location>
        <begin position="360"/>
        <end position="387"/>
    </location>
</feature>
<feature type="compositionally biased region" description="Polar residues" evidence="5">
    <location>
        <begin position="330"/>
        <end position="355"/>
    </location>
</feature>
<dbReference type="GO" id="GO:0005737">
    <property type="term" value="C:cytoplasm"/>
    <property type="evidence" value="ECO:0007669"/>
    <property type="project" value="UniProtKB-SubCell"/>
</dbReference>
<evidence type="ECO:0000313" key="8">
    <source>
        <dbReference type="Ensembl" id="ENSPNYP00000021308.1"/>
    </source>
</evidence>
<dbReference type="Pfam" id="PF13914">
    <property type="entry name" value="Phostensin"/>
    <property type="match status" value="1"/>
</dbReference>
<evidence type="ECO:0000256" key="1">
    <source>
        <dbReference type="ARBA" id="ARBA00004496"/>
    </source>
</evidence>
<evidence type="ECO:0000256" key="4">
    <source>
        <dbReference type="ARBA" id="ARBA00023203"/>
    </source>
</evidence>
<dbReference type="InterPro" id="IPR025903">
    <property type="entry name" value="Phostensin/Taperin_N_dom"/>
</dbReference>
<organism evidence="8">
    <name type="scientific">Pundamilia nyererei</name>
    <dbReference type="NCBI Taxonomy" id="303518"/>
    <lineage>
        <taxon>Eukaryota</taxon>
        <taxon>Metazoa</taxon>
        <taxon>Chordata</taxon>
        <taxon>Craniata</taxon>
        <taxon>Vertebrata</taxon>
        <taxon>Euteleostomi</taxon>
        <taxon>Actinopterygii</taxon>
        <taxon>Neopterygii</taxon>
        <taxon>Teleostei</taxon>
        <taxon>Neoteleostei</taxon>
        <taxon>Acanthomorphata</taxon>
        <taxon>Ovalentaria</taxon>
        <taxon>Cichlomorphae</taxon>
        <taxon>Cichliformes</taxon>
        <taxon>Cichlidae</taxon>
        <taxon>African cichlids</taxon>
        <taxon>Pseudocrenilabrinae</taxon>
        <taxon>Haplochromini</taxon>
        <taxon>Pundamilia</taxon>
    </lineage>
</organism>
<dbReference type="GO" id="GO:0003779">
    <property type="term" value="F:actin binding"/>
    <property type="evidence" value="ECO:0007669"/>
    <property type="project" value="UniProtKB-KW"/>
</dbReference>
<feature type="region of interest" description="Disordered" evidence="5">
    <location>
        <begin position="497"/>
        <end position="526"/>
    </location>
</feature>
<evidence type="ECO:0000256" key="2">
    <source>
        <dbReference type="ARBA" id="ARBA00022490"/>
    </source>
</evidence>
<dbReference type="InterPro" id="IPR026671">
    <property type="entry name" value="PPP1R18/Tprn"/>
</dbReference>
<comment type="subcellular location">
    <subcellularLocation>
        <location evidence="1">Cytoplasm</location>
    </subcellularLocation>
</comment>
<feature type="domain" description="Phostensin/Taperin PP1-binding" evidence="6">
    <location>
        <begin position="396"/>
        <end position="468"/>
    </location>
</feature>
<proteinExistence type="predicted"/>
<keyword evidence="4" id="KW-0009">Actin-binding</keyword>
<evidence type="ECO:0000259" key="6">
    <source>
        <dbReference type="Pfam" id="PF13914"/>
    </source>
</evidence>
<name>A0A3B4GI77_9CICH</name>
<reference evidence="8" key="1">
    <citation type="submission" date="2023-09" db="UniProtKB">
        <authorList>
            <consortium name="Ensembl"/>
        </authorList>
    </citation>
    <scope>IDENTIFICATION</scope>
</reference>
<dbReference type="InterPro" id="IPR025907">
    <property type="entry name" value="Phostensin/Taperin_PP1-bd_dom"/>
</dbReference>
<dbReference type="Pfam" id="PF13916">
    <property type="entry name" value="Phostensin_N"/>
    <property type="match status" value="1"/>
</dbReference>
<protein>
    <recommendedName>
        <fullName evidence="9">Phostensin/Taperin PP1-binding domain-containing protein</fullName>
    </recommendedName>
</protein>
<feature type="region of interest" description="Disordered" evidence="5">
    <location>
        <begin position="17"/>
        <end position="36"/>
    </location>
</feature>
<feature type="compositionally biased region" description="Low complexity" evidence="5">
    <location>
        <begin position="412"/>
        <end position="428"/>
    </location>
</feature>
<evidence type="ECO:0000256" key="3">
    <source>
        <dbReference type="ARBA" id="ARBA00022553"/>
    </source>
</evidence>
<dbReference type="AlphaFoldDB" id="A0A3B4GI77"/>
<evidence type="ECO:0008006" key="9">
    <source>
        <dbReference type="Google" id="ProtNLM"/>
    </source>
</evidence>
<accession>A0A3B4GI77</accession>